<feature type="transmembrane region" description="Helical" evidence="15">
    <location>
        <begin position="826"/>
        <end position="849"/>
    </location>
</feature>
<comment type="catalytic activity">
    <reaction evidence="11 15">
        <text>ATP + H2O + phospholipidSide 1 = ADP + phosphate + phospholipidSide 2.</text>
        <dbReference type="EC" id="7.6.2.1"/>
    </reaction>
</comment>
<evidence type="ECO:0000256" key="2">
    <source>
        <dbReference type="ARBA" id="ARBA00008109"/>
    </source>
</evidence>
<dbReference type="InterPro" id="IPR023298">
    <property type="entry name" value="ATPase_P-typ_TM_dom_sf"/>
</dbReference>
<dbReference type="InterPro" id="IPR018303">
    <property type="entry name" value="ATPase_P-typ_P_site"/>
</dbReference>
<dbReference type="EMBL" id="MPUH01000363">
    <property type="protein sequence ID" value="OMJ81866.1"/>
    <property type="molecule type" value="Genomic_DNA"/>
</dbReference>
<dbReference type="GO" id="GO:0045332">
    <property type="term" value="P:phospholipid translocation"/>
    <property type="evidence" value="ECO:0007669"/>
    <property type="project" value="TreeGrafter"/>
</dbReference>
<dbReference type="GO" id="GO:0016887">
    <property type="term" value="F:ATP hydrolysis activity"/>
    <property type="evidence" value="ECO:0007669"/>
    <property type="project" value="InterPro"/>
</dbReference>
<dbReference type="Pfam" id="PF16212">
    <property type="entry name" value="PhoLip_ATPase_C"/>
    <property type="match status" value="1"/>
</dbReference>
<feature type="binding site" evidence="13">
    <location>
        <position position="744"/>
    </location>
    <ligand>
        <name>ATP</name>
        <dbReference type="ChEBI" id="CHEBI:30616"/>
    </ligand>
</feature>
<comment type="cofactor">
    <cofactor evidence="14">
        <name>Mg(2+)</name>
        <dbReference type="ChEBI" id="CHEBI:18420"/>
    </cofactor>
</comment>
<evidence type="ECO:0000256" key="10">
    <source>
        <dbReference type="ARBA" id="ARBA00023136"/>
    </source>
</evidence>
<feature type="binding site" evidence="13">
    <location>
        <position position="659"/>
    </location>
    <ligand>
        <name>ATP</name>
        <dbReference type="ChEBI" id="CHEBI:30616"/>
    </ligand>
</feature>
<dbReference type="NCBIfam" id="TIGR01494">
    <property type="entry name" value="ATPase_P-type"/>
    <property type="match status" value="1"/>
</dbReference>
<dbReference type="InterPro" id="IPR023299">
    <property type="entry name" value="ATPase_P-typ_cyto_dom_N"/>
</dbReference>
<proteinExistence type="inferred from homology"/>
<feature type="active site" description="4-aspartylphosphate intermediate" evidence="12">
    <location>
        <position position="399"/>
    </location>
</feature>
<dbReference type="PROSITE" id="PS00154">
    <property type="entry name" value="ATPASE_E1_E2"/>
    <property type="match status" value="1"/>
</dbReference>
<feature type="binding site" evidence="13">
    <location>
        <position position="750"/>
    </location>
    <ligand>
        <name>ATP</name>
        <dbReference type="ChEBI" id="CHEBI:30616"/>
    </ligand>
</feature>
<dbReference type="InterPro" id="IPR008250">
    <property type="entry name" value="ATPase_P-typ_transduc_dom_A_sf"/>
</dbReference>
<feature type="binding site" evidence="14">
    <location>
        <position position="401"/>
    </location>
    <ligand>
        <name>Mg(2+)</name>
        <dbReference type="ChEBI" id="CHEBI:18420"/>
    </ligand>
</feature>
<feature type="binding site" evidence="13">
    <location>
        <position position="400"/>
    </location>
    <ligand>
        <name>ATP</name>
        <dbReference type="ChEBI" id="CHEBI:30616"/>
    </ligand>
</feature>
<evidence type="ECO:0000256" key="13">
    <source>
        <dbReference type="PIRSR" id="PIRSR606539-2"/>
    </source>
</evidence>
<feature type="transmembrane region" description="Helical" evidence="15">
    <location>
        <begin position="950"/>
        <end position="969"/>
    </location>
</feature>
<dbReference type="SFLD" id="SFLDS00003">
    <property type="entry name" value="Haloacid_Dehalogenase"/>
    <property type="match status" value="1"/>
</dbReference>
<dbReference type="SUPFAM" id="SSF81653">
    <property type="entry name" value="Calcium ATPase, transduction domain A"/>
    <property type="match status" value="1"/>
</dbReference>
<feature type="binding site" evidence="13">
    <location>
        <position position="775"/>
    </location>
    <ligand>
        <name>ATP</name>
        <dbReference type="ChEBI" id="CHEBI:30616"/>
    </ligand>
</feature>
<dbReference type="GO" id="GO:0000287">
    <property type="term" value="F:magnesium ion binding"/>
    <property type="evidence" value="ECO:0007669"/>
    <property type="project" value="UniProtKB-UniRule"/>
</dbReference>
<evidence type="ECO:0000256" key="7">
    <source>
        <dbReference type="ARBA" id="ARBA00022842"/>
    </source>
</evidence>
<feature type="binding site" evidence="14">
    <location>
        <position position="775"/>
    </location>
    <ligand>
        <name>Mg(2+)</name>
        <dbReference type="ChEBI" id="CHEBI:18420"/>
    </ligand>
</feature>
<feature type="binding site" evidence="13">
    <location>
        <position position="774"/>
    </location>
    <ligand>
        <name>ATP</name>
        <dbReference type="ChEBI" id="CHEBI:30616"/>
    </ligand>
</feature>
<keyword evidence="4 14" id="KW-0479">Metal-binding</keyword>
<dbReference type="GO" id="GO:0140326">
    <property type="term" value="F:ATPase-coupled intramembrane lipid transporter activity"/>
    <property type="evidence" value="ECO:0007669"/>
    <property type="project" value="UniProtKB-EC"/>
</dbReference>
<feature type="transmembrane region" description="Helical" evidence="15">
    <location>
        <begin position="284"/>
        <end position="307"/>
    </location>
</feature>
<evidence type="ECO:0000256" key="1">
    <source>
        <dbReference type="ARBA" id="ARBA00004141"/>
    </source>
</evidence>
<sequence>MRKHLIERENERRTTTLVAKQRDLHFPQRFPVTFTSNKICTSKYTCLNFIPKSIIQQFKKLANIYFLMVSILQSIPSISVSEGIPNLLFPLFIVVVFSAIKDLLEDLKRKQSDKDENGCITLKRISRDWVKTTWADLQVGDFVKVRQNEYFPADLILISSSDSKGICYIETKNLDGETNLKHKIASKDTQVYFEFEARLDEFKGNIKCPDANPIIYHFEGILNMPIKSIPLEYKQFLLRGSSLKNTEWVVGLVIYTGHETKIMMNSPKSRHKYSKLDIQMNKEIIYVFILQVILCIFSAIYYTMWFSKSDDKTRVYLELKNNQSSGFVGFVYAFFTWMLLLTNFVPISLLVTLEMVRYVQAYFISNDLELYYQAHDMPAGVQSSNLNEELGQINYVFSDKTGTLTCNIMEFRKMTINGISYGTENRMSLEEKIQNIDFVDKSFSIDDKHNLDFFIHLACSHTIITQRKGDGIEYNSSSPDELSLVNAARFFGVEFIEREENIVQIKVGVKIFMVRILNVIEFTSDRKRMTVVARMNDGKIKVFCKGADSILLPRLLSSPITSATWNHLEEYAKEGLRTLVIAYKELKDSEYKSWKIQYEDALLDLEHKDERLAELEDALENQLILMGATAIEDKLQENVPDTINFLKSAGVKVWVLTGDKIETAINIGFSCGLLNDEIIRITVQSHKTLDIKNEIRRGLDTLNIENVKFALIIAGESLLKINKPDTIENFLKLATQCDVVLACRVSPQQKADIVKLIKTKVKDARTLSVGDGANDVNMICAAHVGVGIAGLEGQQAVRASDYAVAQFSYIKRLLFVHGRECYRRNAVLICFNFYKNVLITIPLFYYGFFSAFSGQELYNMWSYQFFNIFFAALPICLYAMFDREVEYEELENDPEYYRIGMESKFFSTKVFWRWVLEASVQGLGVVAVCVFAICLYTGNKYTGKMDNMWVASELIFGVIVIIVNIKVIFLSFMNFWFTTGMCCLCILSYFLFACALTEYAPILVFLDNYDSRGSTYRMSINPNTYLAGVLVITMGFIIQPIVHHIKKIFIKQKVHHKQEISEDEIRQARKTIEEFYIPHTGFAFSGEAGHVPQIMHPEIFN</sequence>
<keyword evidence="8 15" id="KW-1278">Translocase</keyword>
<dbReference type="Pfam" id="PF13246">
    <property type="entry name" value="Cation_ATPase"/>
    <property type="match status" value="1"/>
</dbReference>
<dbReference type="PRINTS" id="PR00119">
    <property type="entry name" value="CATATPASE"/>
</dbReference>
<dbReference type="InterPro" id="IPR006539">
    <property type="entry name" value="P-type_ATPase_IV"/>
</dbReference>
<feature type="transmembrane region" description="Helical" evidence="15">
    <location>
        <begin position="981"/>
        <end position="1004"/>
    </location>
</feature>
<accession>A0A1R2BYJ3</accession>
<comment type="caution">
    <text evidence="19">The sequence shown here is derived from an EMBL/GenBank/DDBJ whole genome shotgun (WGS) entry which is preliminary data.</text>
</comment>
<feature type="transmembrane region" description="Helical" evidence="15">
    <location>
        <begin position="861"/>
        <end position="881"/>
    </location>
</feature>
<dbReference type="NCBIfam" id="TIGR01652">
    <property type="entry name" value="ATPase-Plipid"/>
    <property type="match status" value="1"/>
</dbReference>
<feature type="transmembrane region" description="Helical" evidence="15">
    <location>
        <begin position="1024"/>
        <end position="1042"/>
    </location>
</feature>
<evidence type="ECO:0000256" key="12">
    <source>
        <dbReference type="PIRSR" id="PIRSR606539-1"/>
    </source>
</evidence>
<evidence type="ECO:0000256" key="4">
    <source>
        <dbReference type="ARBA" id="ARBA00022723"/>
    </source>
</evidence>
<name>A0A1R2BYJ3_9CILI</name>
<reference evidence="19 20" key="1">
    <citation type="submission" date="2016-11" db="EMBL/GenBank/DDBJ databases">
        <title>The macronuclear genome of Stentor coeruleus: a giant cell with tiny introns.</title>
        <authorList>
            <person name="Slabodnick M."/>
            <person name="Ruby J.G."/>
            <person name="Reiff S.B."/>
            <person name="Swart E.C."/>
            <person name="Gosai S."/>
            <person name="Prabakaran S."/>
            <person name="Witkowska E."/>
            <person name="Larue G.E."/>
            <person name="Fisher S."/>
            <person name="Freeman R.M."/>
            <person name="Gunawardena J."/>
            <person name="Chu W."/>
            <person name="Stover N.A."/>
            <person name="Gregory B.D."/>
            <person name="Nowacki M."/>
            <person name="Derisi J."/>
            <person name="Roy S.W."/>
            <person name="Marshall W.F."/>
            <person name="Sood P."/>
        </authorList>
    </citation>
    <scope>NUCLEOTIDE SEQUENCE [LARGE SCALE GENOMIC DNA]</scope>
    <source>
        <strain evidence="19">WM001</strain>
    </source>
</reference>
<feature type="binding site" evidence="13">
    <location>
        <position position="657"/>
    </location>
    <ligand>
        <name>ATP</name>
        <dbReference type="ChEBI" id="CHEBI:30616"/>
    </ligand>
</feature>
<dbReference type="InterPro" id="IPR023214">
    <property type="entry name" value="HAD_sf"/>
</dbReference>
<feature type="binding site" evidence="13">
    <location>
        <position position="522"/>
    </location>
    <ligand>
        <name>ATP</name>
        <dbReference type="ChEBI" id="CHEBI:30616"/>
    </ligand>
</feature>
<dbReference type="EC" id="7.6.2.1" evidence="15"/>
<comment type="subcellular location">
    <subcellularLocation>
        <location evidence="1 15">Membrane</location>
        <topology evidence="1 15">Multi-pass membrane protein</topology>
    </subcellularLocation>
</comment>
<evidence type="ECO:0000313" key="19">
    <source>
        <dbReference type="EMBL" id="OMJ81866.1"/>
    </source>
</evidence>
<dbReference type="InterPro" id="IPR036412">
    <property type="entry name" value="HAD-like_sf"/>
</dbReference>
<dbReference type="SUPFAM" id="SSF81660">
    <property type="entry name" value="Metal cation-transporting ATPase, ATP-binding domain N"/>
    <property type="match status" value="1"/>
</dbReference>
<dbReference type="FunFam" id="3.40.50.1000:FF:000190">
    <property type="entry name" value="Phospholipid-transporting ATPase"/>
    <property type="match status" value="1"/>
</dbReference>
<feature type="binding site" evidence="14">
    <location>
        <position position="771"/>
    </location>
    <ligand>
        <name>Mg(2+)</name>
        <dbReference type="ChEBI" id="CHEBI:18420"/>
    </ligand>
</feature>
<comment type="similarity">
    <text evidence="2 15">Belongs to the cation transport ATPase (P-type) (TC 3.A.3) family. Type IV subfamily.</text>
</comment>
<feature type="binding site" evidence="13">
    <location>
        <position position="658"/>
    </location>
    <ligand>
        <name>ATP</name>
        <dbReference type="ChEBI" id="CHEBI:30616"/>
    </ligand>
</feature>
<evidence type="ECO:0000256" key="16">
    <source>
        <dbReference type="SAM" id="Coils"/>
    </source>
</evidence>
<evidence type="ECO:0000256" key="5">
    <source>
        <dbReference type="ARBA" id="ARBA00022741"/>
    </source>
</evidence>
<dbReference type="PANTHER" id="PTHR24092:SF150">
    <property type="entry name" value="PHOSPHOLIPID-TRANSPORTING ATPASE"/>
    <property type="match status" value="1"/>
</dbReference>
<dbReference type="SUPFAM" id="SSF56784">
    <property type="entry name" value="HAD-like"/>
    <property type="match status" value="1"/>
</dbReference>
<dbReference type="GO" id="GO:0005524">
    <property type="term" value="F:ATP binding"/>
    <property type="evidence" value="ECO:0007669"/>
    <property type="project" value="UniProtKB-UniRule"/>
</dbReference>
<feature type="binding site" evidence="13">
    <location>
        <position position="577"/>
    </location>
    <ligand>
        <name>ATP</name>
        <dbReference type="ChEBI" id="CHEBI:30616"/>
    </ligand>
</feature>
<feature type="coiled-coil region" evidence="16">
    <location>
        <begin position="598"/>
        <end position="625"/>
    </location>
</feature>
<evidence type="ECO:0000256" key="15">
    <source>
        <dbReference type="RuleBase" id="RU362033"/>
    </source>
</evidence>
<dbReference type="PANTHER" id="PTHR24092">
    <property type="entry name" value="PROBABLE PHOSPHOLIPID-TRANSPORTING ATPASE"/>
    <property type="match status" value="1"/>
</dbReference>
<dbReference type="Gene3D" id="3.40.1110.10">
    <property type="entry name" value="Calcium-transporting ATPase, cytoplasmic domain N"/>
    <property type="match status" value="1"/>
</dbReference>
<feature type="transmembrane region" description="Helical" evidence="15">
    <location>
        <begin position="87"/>
        <end position="104"/>
    </location>
</feature>
<keyword evidence="6 13" id="KW-0067">ATP-binding</keyword>
<gene>
    <name evidence="19" type="ORF">SteCoe_17567</name>
</gene>
<evidence type="ECO:0000256" key="14">
    <source>
        <dbReference type="PIRSR" id="PIRSR606539-3"/>
    </source>
</evidence>
<evidence type="ECO:0000256" key="6">
    <source>
        <dbReference type="ARBA" id="ARBA00022840"/>
    </source>
</evidence>
<feature type="transmembrane region" description="Helical" evidence="15">
    <location>
        <begin position="914"/>
        <end position="938"/>
    </location>
</feature>
<keyword evidence="16" id="KW-0175">Coiled coil</keyword>
<keyword evidence="9 15" id="KW-1133">Transmembrane helix</keyword>
<evidence type="ECO:0000313" key="20">
    <source>
        <dbReference type="Proteomes" id="UP000187209"/>
    </source>
</evidence>
<dbReference type="InterPro" id="IPR001757">
    <property type="entry name" value="P_typ_ATPase"/>
</dbReference>
<keyword evidence="10 15" id="KW-0472">Membrane</keyword>
<feature type="transmembrane region" description="Helical" evidence="15">
    <location>
        <begin position="327"/>
        <end position="353"/>
    </location>
</feature>
<feature type="binding site" evidence="13">
    <location>
        <position position="545"/>
    </location>
    <ligand>
        <name>ATP</name>
        <dbReference type="ChEBI" id="CHEBI:30616"/>
    </ligand>
</feature>
<dbReference type="Gene3D" id="2.70.150.10">
    <property type="entry name" value="Calcium-transporting ATPase, cytoplasmic transduction domain A"/>
    <property type="match status" value="1"/>
</dbReference>
<protein>
    <recommendedName>
        <fullName evidence="15">Phospholipid-transporting ATPase</fullName>
        <ecNumber evidence="15">7.6.2.1</ecNumber>
    </recommendedName>
</protein>
<feature type="transmembrane region" description="Helical" evidence="15">
    <location>
        <begin position="62"/>
        <end position="81"/>
    </location>
</feature>
<evidence type="ECO:0000259" key="18">
    <source>
        <dbReference type="Pfam" id="PF16212"/>
    </source>
</evidence>
<evidence type="ECO:0000256" key="9">
    <source>
        <dbReference type="ARBA" id="ARBA00022989"/>
    </source>
</evidence>
<feature type="domain" description="P-type ATPase N-terminal" evidence="17">
    <location>
        <begin position="33"/>
        <end position="81"/>
    </location>
</feature>
<dbReference type="InterPro" id="IPR032631">
    <property type="entry name" value="P-type_ATPase_N"/>
</dbReference>
<keyword evidence="7 14" id="KW-0460">Magnesium</keyword>
<dbReference type="InterPro" id="IPR032630">
    <property type="entry name" value="P_typ_ATPase_c"/>
</dbReference>
<feature type="binding site" evidence="14">
    <location>
        <position position="399"/>
    </location>
    <ligand>
        <name>Mg(2+)</name>
        <dbReference type="ChEBI" id="CHEBI:18420"/>
    </ligand>
</feature>
<keyword evidence="20" id="KW-1185">Reference proteome</keyword>
<dbReference type="SFLD" id="SFLDF00027">
    <property type="entry name" value="p-type_atpase"/>
    <property type="match status" value="1"/>
</dbReference>
<dbReference type="OrthoDB" id="377733at2759"/>
<dbReference type="SFLD" id="SFLDG00002">
    <property type="entry name" value="C1.7:_P-type_atpase_like"/>
    <property type="match status" value="1"/>
</dbReference>
<feature type="binding site" evidence="13">
    <location>
        <position position="399"/>
    </location>
    <ligand>
        <name>ATP</name>
        <dbReference type="ChEBI" id="CHEBI:30616"/>
    </ligand>
</feature>
<evidence type="ECO:0000256" key="8">
    <source>
        <dbReference type="ARBA" id="ARBA00022967"/>
    </source>
</evidence>
<evidence type="ECO:0000256" key="11">
    <source>
        <dbReference type="ARBA" id="ARBA00034036"/>
    </source>
</evidence>
<keyword evidence="5 13" id="KW-0547">Nucleotide-binding</keyword>
<dbReference type="Pfam" id="PF16209">
    <property type="entry name" value="PhoLip_ATPase_N"/>
    <property type="match status" value="1"/>
</dbReference>
<dbReference type="Gene3D" id="3.40.50.1000">
    <property type="entry name" value="HAD superfamily/HAD-like"/>
    <property type="match status" value="1"/>
</dbReference>
<evidence type="ECO:0000259" key="17">
    <source>
        <dbReference type="Pfam" id="PF16209"/>
    </source>
</evidence>
<dbReference type="Proteomes" id="UP000187209">
    <property type="component" value="Unassembled WGS sequence"/>
</dbReference>
<feature type="binding site" evidence="13">
    <location>
        <position position="481"/>
    </location>
    <ligand>
        <name>ATP</name>
        <dbReference type="ChEBI" id="CHEBI:30616"/>
    </ligand>
</feature>
<dbReference type="InterPro" id="IPR044492">
    <property type="entry name" value="P_typ_ATPase_HD_dom"/>
</dbReference>
<evidence type="ECO:0000256" key="3">
    <source>
        <dbReference type="ARBA" id="ARBA00022692"/>
    </source>
</evidence>
<dbReference type="GO" id="GO:0005886">
    <property type="term" value="C:plasma membrane"/>
    <property type="evidence" value="ECO:0007669"/>
    <property type="project" value="TreeGrafter"/>
</dbReference>
<keyword evidence="3 15" id="KW-0812">Transmembrane</keyword>
<organism evidence="19 20">
    <name type="scientific">Stentor coeruleus</name>
    <dbReference type="NCBI Taxonomy" id="5963"/>
    <lineage>
        <taxon>Eukaryota</taxon>
        <taxon>Sar</taxon>
        <taxon>Alveolata</taxon>
        <taxon>Ciliophora</taxon>
        <taxon>Postciliodesmatophora</taxon>
        <taxon>Heterotrichea</taxon>
        <taxon>Heterotrichida</taxon>
        <taxon>Stentoridae</taxon>
        <taxon>Stentor</taxon>
    </lineage>
</organism>
<dbReference type="AlphaFoldDB" id="A0A1R2BYJ3"/>
<feature type="binding site" evidence="13">
    <location>
        <position position="401"/>
    </location>
    <ligand>
        <name>ATP</name>
        <dbReference type="ChEBI" id="CHEBI:30616"/>
    </ligand>
</feature>
<feature type="domain" description="P-type ATPase C-terminal" evidence="18">
    <location>
        <begin position="797"/>
        <end position="1050"/>
    </location>
</feature>
<dbReference type="SUPFAM" id="SSF81665">
    <property type="entry name" value="Calcium ATPase, transmembrane domain M"/>
    <property type="match status" value="1"/>
</dbReference>